<reference evidence="2 3" key="1">
    <citation type="submission" date="2014-04" db="EMBL/GenBank/DDBJ databases">
        <authorList>
            <consortium name="DOE Joint Genome Institute"/>
            <person name="Kuo A."/>
            <person name="Girlanda M."/>
            <person name="Perotto S."/>
            <person name="Kohler A."/>
            <person name="Nagy L.G."/>
            <person name="Floudas D."/>
            <person name="Copeland A."/>
            <person name="Barry K.W."/>
            <person name="Cichocki N."/>
            <person name="Veneault-Fourrey C."/>
            <person name="LaButti K."/>
            <person name="Lindquist E.A."/>
            <person name="Lipzen A."/>
            <person name="Lundell T."/>
            <person name="Morin E."/>
            <person name="Murat C."/>
            <person name="Sun H."/>
            <person name="Tunlid A."/>
            <person name="Henrissat B."/>
            <person name="Grigoriev I.V."/>
            <person name="Hibbett D.S."/>
            <person name="Martin F."/>
            <person name="Nordberg H.P."/>
            <person name="Cantor M.N."/>
            <person name="Hua S.X."/>
        </authorList>
    </citation>
    <scope>NUCLEOTIDE SEQUENCE [LARGE SCALE GENOMIC DNA]</scope>
    <source>
        <strain evidence="2 3">MUT 4182</strain>
    </source>
</reference>
<accession>A0A0C3LXL7</accession>
<proteinExistence type="predicted"/>
<dbReference type="EMBL" id="KN823027">
    <property type="protein sequence ID" value="KIO26217.1"/>
    <property type="molecule type" value="Genomic_DNA"/>
</dbReference>
<dbReference type="AlphaFoldDB" id="A0A0C3LXL7"/>
<reference evidence="3" key="2">
    <citation type="submission" date="2015-01" db="EMBL/GenBank/DDBJ databases">
        <title>Evolutionary Origins and Diversification of the Mycorrhizal Mutualists.</title>
        <authorList>
            <consortium name="DOE Joint Genome Institute"/>
            <consortium name="Mycorrhizal Genomics Consortium"/>
            <person name="Kohler A."/>
            <person name="Kuo A."/>
            <person name="Nagy L.G."/>
            <person name="Floudas D."/>
            <person name="Copeland A."/>
            <person name="Barry K.W."/>
            <person name="Cichocki N."/>
            <person name="Veneault-Fourrey C."/>
            <person name="LaButti K."/>
            <person name="Lindquist E.A."/>
            <person name="Lipzen A."/>
            <person name="Lundell T."/>
            <person name="Morin E."/>
            <person name="Murat C."/>
            <person name="Riley R."/>
            <person name="Ohm R."/>
            <person name="Sun H."/>
            <person name="Tunlid A."/>
            <person name="Henrissat B."/>
            <person name="Grigoriev I.V."/>
            <person name="Hibbett D.S."/>
            <person name="Martin F."/>
        </authorList>
    </citation>
    <scope>NUCLEOTIDE SEQUENCE [LARGE SCALE GENOMIC DNA]</scope>
    <source>
        <strain evidence="3">MUT 4182</strain>
    </source>
</reference>
<dbReference type="HOGENOM" id="CLU_085824_0_0_1"/>
<dbReference type="OrthoDB" id="5541797at2759"/>
<evidence type="ECO:0000313" key="3">
    <source>
        <dbReference type="Proteomes" id="UP000054248"/>
    </source>
</evidence>
<name>A0A0C3LXL7_9AGAM</name>
<evidence type="ECO:0000256" key="1">
    <source>
        <dbReference type="SAM" id="MobiDB-lite"/>
    </source>
</evidence>
<dbReference type="Proteomes" id="UP000054248">
    <property type="component" value="Unassembled WGS sequence"/>
</dbReference>
<sequence length="283" mass="31250">MNSLLPGAWRNVSNIKLTKAGDFGKCKRRTIHLARQYATESASSSSSTPPEPSPKKSSAHGQRSNREKKRRHIMFLQGVPISALPSDIARLLKSYDIQGYLRIQRDYVRFWPTDSVLVTFGSLGERDKAIKALEYAKMLGINLQPAAASTMEEAPDSSQPSKQPRLRGREGKSELLDHGALSGDGPAAGLPDSESGKNVVLSGLPGKLYVASLRKELLEGFDLREDVNAVAKIPDLDKSLYSRFVIRTSSVAEAHRLVRAVKMTPYLEGAWGNRYKIKARVIY</sequence>
<protein>
    <recommendedName>
        <fullName evidence="4">RRM domain-containing protein</fullName>
    </recommendedName>
</protein>
<organism evidence="2 3">
    <name type="scientific">Tulasnella calospora MUT 4182</name>
    <dbReference type="NCBI Taxonomy" id="1051891"/>
    <lineage>
        <taxon>Eukaryota</taxon>
        <taxon>Fungi</taxon>
        <taxon>Dikarya</taxon>
        <taxon>Basidiomycota</taxon>
        <taxon>Agaricomycotina</taxon>
        <taxon>Agaricomycetes</taxon>
        <taxon>Cantharellales</taxon>
        <taxon>Tulasnellaceae</taxon>
        <taxon>Tulasnella</taxon>
    </lineage>
</organism>
<feature type="region of interest" description="Disordered" evidence="1">
    <location>
        <begin position="37"/>
        <end position="68"/>
    </location>
</feature>
<feature type="region of interest" description="Disordered" evidence="1">
    <location>
        <begin position="148"/>
        <end position="178"/>
    </location>
</feature>
<evidence type="ECO:0000313" key="2">
    <source>
        <dbReference type="EMBL" id="KIO26217.1"/>
    </source>
</evidence>
<keyword evidence="3" id="KW-1185">Reference proteome</keyword>
<gene>
    <name evidence="2" type="ORF">M407DRAFT_202392</name>
</gene>
<feature type="compositionally biased region" description="Low complexity" evidence="1">
    <location>
        <begin position="38"/>
        <end position="48"/>
    </location>
</feature>
<evidence type="ECO:0008006" key="4">
    <source>
        <dbReference type="Google" id="ProtNLM"/>
    </source>
</evidence>
<feature type="compositionally biased region" description="Basic and acidic residues" evidence="1">
    <location>
        <begin position="167"/>
        <end position="177"/>
    </location>
</feature>